<dbReference type="Pfam" id="PF00440">
    <property type="entry name" value="TetR_N"/>
    <property type="match status" value="1"/>
</dbReference>
<name>Q1JKI9_STRPC</name>
<dbReference type="KEGG" id="spk:MGAS9429_Spy1393"/>
<evidence type="ECO:0000259" key="3">
    <source>
        <dbReference type="PROSITE" id="PS50977"/>
    </source>
</evidence>
<reference evidence="4 5" key="1">
    <citation type="journal article" date="2006" name="Proc. Natl. Acad. Sci. U.S.A.">
        <title>Molecular genetic anatomy of inter- and intraserotype variation in the human bacterial pathogen group A Streptococcus.</title>
        <authorList>
            <person name="Beres S.B."/>
            <person name="Richter E.W."/>
            <person name="Nagiec M.J."/>
            <person name="Sumby P."/>
            <person name="Porcella S.F."/>
            <person name="DeLeo F.R."/>
            <person name="Musser J.M."/>
        </authorList>
    </citation>
    <scope>NUCLEOTIDE SEQUENCE [LARGE SCALE GENOMIC DNA]</scope>
    <source>
        <strain evidence="4 5">MGAS9429</strain>
    </source>
</reference>
<evidence type="ECO:0000256" key="1">
    <source>
        <dbReference type="ARBA" id="ARBA00023125"/>
    </source>
</evidence>
<feature type="domain" description="HTH tetR-type" evidence="3">
    <location>
        <begin position="24"/>
        <end position="84"/>
    </location>
</feature>
<accession>Q1JKI9</accession>
<gene>
    <name evidence="4" type="ordered locus">MGAS9429_Spy1393</name>
</gene>
<feature type="DNA-binding region" description="H-T-H motif" evidence="2">
    <location>
        <begin position="47"/>
        <end position="66"/>
    </location>
</feature>
<organism evidence="4 5">
    <name type="scientific">Streptococcus pyogenes serotype M12 (strain MGAS9429)</name>
    <dbReference type="NCBI Taxonomy" id="370551"/>
    <lineage>
        <taxon>Bacteria</taxon>
        <taxon>Bacillati</taxon>
        <taxon>Bacillota</taxon>
        <taxon>Bacilli</taxon>
        <taxon>Lactobacillales</taxon>
        <taxon>Streptococcaceae</taxon>
        <taxon>Streptococcus</taxon>
    </lineage>
</organism>
<proteinExistence type="predicted"/>
<dbReference type="InterPro" id="IPR039532">
    <property type="entry name" value="TetR_C_Firmicutes"/>
</dbReference>
<dbReference type="InterPro" id="IPR009057">
    <property type="entry name" value="Homeodomain-like_sf"/>
</dbReference>
<dbReference type="EMBL" id="CP000259">
    <property type="protein sequence ID" value="ABF32580.1"/>
    <property type="molecule type" value="Genomic_DNA"/>
</dbReference>
<dbReference type="Gene3D" id="1.10.357.10">
    <property type="entry name" value="Tetracycline Repressor, domain 2"/>
    <property type="match status" value="1"/>
</dbReference>
<dbReference type="PANTHER" id="PTHR43479:SF11">
    <property type="entry name" value="ACREF_ENVCD OPERON REPRESSOR-RELATED"/>
    <property type="match status" value="1"/>
</dbReference>
<evidence type="ECO:0000256" key="2">
    <source>
        <dbReference type="PROSITE-ProRule" id="PRU00335"/>
    </source>
</evidence>
<evidence type="ECO:0000313" key="4">
    <source>
        <dbReference type="EMBL" id="ABF32580.1"/>
    </source>
</evidence>
<dbReference type="InterPro" id="IPR050624">
    <property type="entry name" value="HTH-type_Tx_Regulator"/>
</dbReference>
<keyword evidence="1 2" id="KW-0238">DNA-binding</keyword>
<dbReference type="AlphaFoldDB" id="Q1JKI9"/>
<dbReference type="PANTHER" id="PTHR43479">
    <property type="entry name" value="ACREF/ENVCD OPERON REPRESSOR-RELATED"/>
    <property type="match status" value="1"/>
</dbReference>
<dbReference type="HOGENOM" id="CLU_087539_6_0_9"/>
<evidence type="ECO:0000313" key="5">
    <source>
        <dbReference type="Proteomes" id="UP000002433"/>
    </source>
</evidence>
<sequence>MMTDKALSKRSLQNLTQFNKETRRIARESMEIALLNLLEIKPLGDITISELVTKAGVSRNAFYRNYTSKEAIIEQLLVGVIRRIFRGLKQFDIKTQAYQAWLYLFTEAKKEAQLLKMIFKHHLHHLLTRLVTKRLKAYQKLKDKKQSHYKRLFWSNAIVSVLTNWISDDMIVPAEEMAAMGLPLLT</sequence>
<dbReference type="SUPFAM" id="SSF46689">
    <property type="entry name" value="Homeodomain-like"/>
    <property type="match status" value="1"/>
</dbReference>
<dbReference type="Proteomes" id="UP000002433">
    <property type="component" value="Chromosome"/>
</dbReference>
<protein>
    <submittedName>
        <fullName evidence="4">Transcriptional regulator, TetR family</fullName>
    </submittedName>
</protein>
<dbReference type="Pfam" id="PF14278">
    <property type="entry name" value="TetR_C_8"/>
    <property type="match status" value="1"/>
</dbReference>
<dbReference type="GO" id="GO:0003677">
    <property type="term" value="F:DNA binding"/>
    <property type="evidence" value="ECO:0007669"/>
    <property type="project" value="UniProtKB-UniRule"/>
</dbReference>
<dbReference type="InterPro" id="IPR001647">
    <property type="entry name" value="HTH_TetR"/>
</dbReference>
<dbReference type="PROSITE" id="PS50977">
    <property type="entry name" value="HTH_TETR_2"/>
    <property type="match status" value="1"/>
</dbReference>